<dbReference type="Pfam" id="PF00218">
    <property type="entry name" value="IGPS"/>
    <property type="match status" value="1"/>
</dbReference>
<dbReference type="RefSeq" id="WP_027098128.1">
    <property type="nucleotide sequence ID" value="NZ_CABJAZ010000001.1"/>
</dbReference>
<dbReference type="PANTHER" id="PTHR22854:SF2">
    <property type="entry name" value="INDOLE-3-GLYCEROL-PHOSPHATE SYNTHASE"/>
    <property type="match status" value="1"/>
</dbReference>
<evidence type="ECO:0000259" key="10">
    <source>
        <dbReference type="Pfam" id="PF00218"/>
    </source>
</evidence>
<proteinExistence type="inferred from homology"/>
<dbReference type="InterPro" id="IPR045186">
    <property type="entry name" value="Indole-3-glycerol_P_synth"/>
</dbReference>
<dbReference type="Gene3D" id="3.20.20.70">
    <property type="entry name" value="Aldolase class I"/>
    <property type="match status" value="1"/>
</dbReference>
<evidence type="ECO:0000256" key="1">
    <source>
        <dbReference type="ARBA" id="ARBA00001633"/>
    </source>
</evidence>
<evidence type="ECO:0000256" key="3">
    <source>
        <dbReference type="ARBA" id="ARBA00008737"/>
    </source>
</evidence>
<dbReference type="PANTHER" id="PTHR22854">
    <property type="entry name" value="TRYPTOPHAN BIOSYNTHESIS PROTEIN"/>
    <property type="match status" value="1"/>
</dbReference>
<dbReference type="InterPro" id="IPR013785">
    <property type="entry name" value="Aldolase_TIM"/>
</dbReference>
<dbReference type="FunFam" id="3.20.20.70:FF:000024">
    <property type="entry name" value="Indole-3-glycerol phosphate synthase"/>
    <property type="match status" value="1"/>
</dbReference>
<keyword evidence="9" id="KW-0456">Lyase</keyword>
<dbReference type="Proteomes" id="UP000092714">
    <property type="component" value="Unassembled WGS sequence"/>
</dbReference>
<keyword evidence="5" id="KW-0028">Amino-acid biosynthesis</keyword>
<sequence length="264" mass="30479">MILDDLISMKKIRVLESKAVVPFEEVYNKAFTIKAKERNFKDVLKGKDLSVIGEFKKASPSKGVILRDFNIEKVHEFYKELKIDAYSVLTERDLFLGEDNYIKQLQFNSTVPILRKDFILDPYQIYETKVLGASGILLIVSVLKEKLRVFYDESKKIGLEPLVEIHDRRELELALECGCEIIGVNNRNLKTFETTLKTTEELIKYIPKNRIVISESGIRGCDDLRIIKDMGVDGVLVGEMFMRNLNNDSFIKEYKAFKGSKYED</sequence>
<feature type="domain" description="Indole-3-glycerol phosphate synthase" evidence="10">
    <location>
        <begin position="3"/>
        <end position="253"/>
    </location>
</feature>
<dbReference type="InterPro" id="IPR001468">
    <property type="entry name" value="Indole-3-GlycerolPSynthase_CS"/>
</dbReference>
<evidence type="ECO:0000313" key="12">
    <source>
        <dbReference type="Proteomes" id="UP000092714"/>
    </source>
</evidence>
<evidence type="ECO:0000256" key="7">
    <source>
        <dbReference type="ARBA" id="ARBA00022822"/>
    </source>
</evidence>
<organism evidence="11 12">
    <name type="scientific">Clostridium paraputrificum</name>
    <dbReference type="NCBI Taxonomy" id="29363"/>
    <lineage>
        <taxon>Bacteria</taxon>
        <taxon>Bacillati</taxon>
        <taxon>Bacillota</taxon>
        <taxon>Clostridia</taxon>
        <taxon>Eubacteriales</taxon>
        <taxon>Clostridiaceae</taxon>
        <taxon>Clostridium</taxon>
    </lineage>
</organism>
<comment type="caution">
    <text evidence="11">The sequence shown here is derived from an EMBL/GenBank/DDBJ whole genome shotgun (WGS) entry which is preliminary data.</text>
</comment>
<dbReference type="InterPro" id="IPR013798">
    <property type="entry name" value="Indole-3-glycerol_P_synth_dom"/>
</dbReference>
<dbReference type="GeneID" id="42775955"/>
<dbReference type="NCBIfam" id="NF001377">
    <property type="entry name" value="PRK00278.2-4"/>
    <property type="match status" value="1"/>
</dbReference>
<dbReference type="SUPFAM" id="SSF51366">
    <property type="entry name" value="Ribulose-phoshate binding barrel"/>
    <property type="match status" value="1"/>
</dbReference>
<name>A0A1B8RNR5_9CLOT</name>
<evidence type="ECO:0000256" key="6">
    <source>
        <dbReference type="ARBA" id="ARBA00022793"/>
    </source>
</evidence>
<dbReference type="CDD" id="cd00331">
    <property type="entry name" value="IGPS"/>
    <property type="match status" value="1"/>
</dbReference>
<dbReference type="InterPro" id="IPR011060">
    <property type="entry name" value="RibuloseP-bd_barrel"/>
</dbReference>
<keyword evidence="6" id="KW-0210">Decarboxylase</keyword>
<keyword evidence="7" id="KW-0822">Tryptophan biosynthesis</keyword>
<accession>A0A1B8RNR5</accession>
<evidence type="ECO:0000256" key="4">
    <source>
        <dbReference type="ARBA" id="ARBA00012362"/>
    </source>
</evidence>
<evidence type="ECO:0000256" key="2">
    <source>
        <dbReference type="ARBA" id="ARBA00004696"/>
    </source>
</evidence>
<dbReference type="PROSITE" id="PS00614">
    <property type="entry name" value="IGPS"/>
    <property type="match status" value="1"/>
</dbReference>
<dbReference type="GO" id="GO:0004640">
    <property type="term" value="F:phosphoribosylanthranilate isomerase activity"/>
    <property type="evidence" value="ECO:0007669"/>
    <property type="project" value="TreeGrafter"/>
</dbReference>
<keyword evidence="12" id="KW-1185">Reference proteome</keyword>
<dbReference type="eggNOG" id="COG0134">
    <property type="taxonomic scope" value="Bacteria"/>
</dbReference>
<dbReference type="EC" id="4.1.1.48" evidence="4"/>
<protein>
    <recommendedName>
        <fullName evidence="4">indole-3-glycerol-phosphate synthase</fullName>
        <ecNumber evidence="4">4.1.1.48</ecNumber>
    </recommendedName>
</protein>
<dbReference type="UniPathway" id="UPA00035">
    <property type="reaction ID" value="UER00043"/>
</dbReference>
<evidence type="ECO:0000256" key="8">
    <source>
        <dbReference type="ARBA" id="ARBA00023141"/>
    </source>
</evidence>
<dbReference type="GO" id="GO:0000162">
    <property type="term" value="P:L-tryptophan biosynthetic process"/>
    <property type="evidence" value="ECO:0007669"/>
    <property type="project" value="UniProtKB-UniPathway"/>
</dbReference>
<evidence type="ECO:0000313" key="11">
    <source>
        <dbReference type="EMBL" id="OBY10463.1"/>
    </source>
</evidence>
<dbReference type="OrthoDB" id="9804217at2"/>
<comment type="catalytic activity">
    <reaction evidence="1">
        <text>1-(2-carboxyphenylamino)-1-deoxy-D-ribulose 5-phosphate + H(+) = (1S,2R)-1-C-(indol-3-yl)glycerol 3-phosphate + CO2 + H2O</text>
        <dbReference type="Rhea" id="RHEA:23476"/>
        <dbReference type="ChEBI" id="CHEBI:15377"/>
        <dbReference type="ChEBI" id="CHEBI:15378"/>
        <dbReference type="ChEBI" id="CHEBI:16526"/>
        <dbReference type="ChEBI" id="CHEBI:58613"/>
        <dbReference type="ChEBI" id="CHEBI:58866"/>
        <dbReference type="EC" id="4.1.1.48"/>
    </reaction>
</comment>
<reference evidence="11 12" key="1">
    <citation type="submission" date="2016-06" db="EMBL/GenBank/DDBJ databases">
        <authorList>
            <person name="Kjaerup R.B."/>
            <person name="Dalgaard T.S."/>
            <person name="Juul-Madsen H.R."/>
        </authorList>
    </citation>
    <scope>NUCLEOTIDE SEQUENCE [LARGE SCALE GENOMIC DNA]</scope>
    <source>
        <strain evidence="11 12">373-A1</strain>
    </source>
</reference>
<comment type="similarity">
    <text evidence="3">Belongs to the TrpC family.</text>
</comment>
<comment type="pathway">
    <text evidence="2">Amino-acid biosynthesis; L-tryptophan biosynthesis; L-tryptophan from chorismate: step 4/5.</text>
</comment>
<keyword evidence="8" id="KW-0057">Aromatic amino acid biosynthesis</keyword>
<evidence type="ECO:0000256" key="9">
    <source>
        <dbReference type="ARBA" id="ARBA00023239"/>
    </source>
</evidence>
<dbReference type="AlphaFoldDB" id="A0A1B8RNR5"/>
<gene>
    <name evidence="11" type="ORF">CP373A1_08070</name>
</gene>
<dbReference type="EMBL" id="MAPZ01000019">
    <property type="protein sequence ID" value="OBY10463.1"/>
    <property type="molecule type" value="Genomic_DNA"/>
</dbReference>
<evidence type="ECO:0000256" key="5">
    <source>
        <dbReference type="ARBA" id="ARBA00022605"/>
    </source>
</evidence>
<dbReference type="GO" id="GO:0004425">
    <property type="term" value="F:indole-3-glycerol-phosphate synthase activity"/>
    <property type="evidence" value="ECO:0007669"/>
    <property type="project" value="UniProtKB-EC"/>
</dbReference>